<evidence type="ECO:0000256" key="5">
    <source>
        <dbReference type="ARBA" id="ARBA00023284"/>
    </source>
</evidence>
<accession>A0A839QLP5</accession>
<evidence type="ECO:0000256" key="1">
    <source>
        <dbReference type="ARBA" id="ARBA00009796"/>
    </source>
</evidence>
<dbReference type="GO" id="GO:0042744">
    <property type="term" value="P:hydrogen peroxide catabolic process"/>
    <property type="evidence" value="ECO:0007669"/>
    <property type="project" value="TreeGrafter"/>
</dbReference>
<dbReference type="InterPro" id="IPR036249">
    <property type="entry name" value="Thioredoxin-like_sf"/>
</dbReference>
<evidence type="ECO:0000313" key="8">
    <source>
        <dbReference type="Proteomes" id="UP000523000"/>
    </source>
</evidence>
<dbReference type="GO" id="GO:0006979">
    <property type="term" value="P:response to oxidative stress"/>
    <property type="evidence" value="ECO:0007669"/>
    <property type="project" value="TreeGrafter"/>
</dbReference>
<evidence type="ECO:0000256" key="4">
    <source>
        <dbReference type="ARBA" id="ARBA00023002"/>
    </source>
</evidence>
<keyword evidence="2" id="KW-0575">Peroxidase</keyword>
<dbReference type="AlphaFoldDB" id="A0A839QLP5"/>
<sequence>MVEHSYFLVFYPFAFSGVCSSELAQLETVAAEFGSRGVGIYGVSVDHKYALRAYAQQMSLSFGLLADFWPHGAVSKSFGCFDEQRGMSTRSTFLVSKGRVTAHFSTPTHQARELADYRLAIDGLGGGHSID</sequence>
<dbReference type="InterPro" id="IPR050217">
    <property type="entry name" value="Peroxiredoxin"/>
</dbReference>
<dbReference type="PANTHER" id="PTHR10681">
    <property type="entry name" value="THIOREDOXIN PEROXIDASE"/>
    <property type="match status" value="1"/>
</dbReference>
<dbReference type="Pfam" id="PF00578">
    <property type="entry name" value="AhpC-TSA"/>
    <property type="match status" value="1"/>
</dbReference>
<keyword evidence="4" id="KW-0560">Oxidoreductase</keyword>
<dbReference type="EMBL" id="JACHVS010000002">
    <property type="protein sequence ID" value="MBB2997348.1"/>
    <property type="molecule type" value="Genomic_DNA"/>
</dbReference>
<comment type="caution">
    <text evidence="7">The sequence shown here is derived from an EMBL/GenBank/DDBJ whole genome shotgun (WGS) entry which is preliminary data.</text>
</comment>
<dbReference type="GO" id="GO:0045454">
    <property type="term" value="P:cell redox homeostasis"/>
    <property type="evidence" value="ECO:0007669"/>
    <property type="project" value="TreeGrafter"/>
</dbReference>
<keyword evidence="5" id="KW-0676">Redox-active center</keyword>
<comment type="similarity">
    <text evidence="1">Belongs to the peroxiredoxin family. AhpC/Prx1 subfamily.</text>
</comment>
<keyword evidence="8" id="KW-1185">Reference proteome</keyword>
<dbReference type="InterPro" id="IPR000866">
    <property type="entry name" value="AhpC/TSA"/>
</dbReference>
<dbReference type="PANTHER" id="PTHR10681:SF121">
    <property type="entry name" value="ALKYL HYDROPEROXIDE REDUCTASE C"/>
    <property type="match status" value="1"/>
</dbReference>
<dbReference type="Proteomes" id="UP000523000">
    <property type="component" value="Unassembled WGS sequence"/>
</dbReference>
<reference evidence="7 8" key="1">
    <citation type="submission" date="2020-08" db="EMBL/GenBank/DDBJ databases">
        <title>Sequencing the genomes of 1000 actinobacteria strains.</title>
        <authorList>
            <person name="Klenk H.-P."/>
        </authorList>
    </citation>
    <scope>NUCLEOTIDE SEQUENCE [LARGE SCALE GENOMIC DNA]</scope>
    <source>
        <strain evidence="7 8">DSM 22826</strain>
    </source>
</reference>
<proteinExistence type="inferred from homology"/>
<keyword evidence="3" id="KW-0049">Antioxidant</keyword>
<name>A0A839QLP5_9MICC</name>
<dbReference type="Gene3D" id="3.40.30.10">
    <property type="entry name" value="Glutaredoxin"/>
    <property type="match status" value="1"/>
</dbReference>
<evidence type="ECO:0000256" key="2">
    <source>
        <dbReference type="ARBA" id="ARBA00022559"/>
    </source>
</evidence>
<evidence type="ECO:0000259" key="6">
    <source>
        <dbReference type="Pfam" id="PF00578"/>
    </source>
</evidence>
<evidence type="ECO:0000313" key="7">
    <source>
        <dbReference type="EMBL" id="MBB2997348.1"/>
    </source>
</evidence>
<dbReference type="SUPFAM" id="SSF52833">
    <property type="entry name" value="Thioredoxin-like"/>
    <property type="match status" value="1"/>
</dbReference>
<organism evidence="7 8">
    <name type="scientific">Paeniglutamicibacter cryotolerans</name>
    <dbReference type="NCBI Taxonomy" id="670079"/>
    <lineage>
        <taxon>Bacteria</taxon>
        <taxon>Bacillati</taxon>
        <taxon>Actinomycetota</taxon>
        <taxon>Actinomycetes</taxon>
        <taxon>Micrococcales</taxon>
        <taxon>Micrococcaceae</taxon>
        <taxon>Paeniglutamicibacter</taxon>
    </lineage>
</organism>
<protein>
    <submittedName>
        <fullName evidence="7">Peroxiredoxin</fullName>
    </submittedName>
</protein>
<evidence type="ECO:0000256" key="3">
    <source>
        <dbReference type="ARBA" id="ARBA00022862"/>
    </source>
</evidence>
<dbReference type="GO" id="GO:0033554">
    <property type="term" value="P:cellular response to stress"/>
    <property type="evidence" value="ECO:0007669"/>
    <property type="project" value="TreeGrafter"/>
</dbReference>
<gene>
    <name evidence="7" type="ORF">E9229_003595</name>
</gene>
<feature type="domain" description="Alkyl hydroperoxide reductase subunit C/ Thiol specific antioxidant" evidence="6">
    <location>
        <begin position="6"/>
        <end position="100"/>
    </location>
</feature>
<dbReference type="GO" id="GO:0005829">
    <property type="term" value="C:cytosol"/>
    <property type="evidence" value="ECO:0007669"/>
    <property type="project" value="TreeGrafter"/>
</dbReference>
<dbReference type="GO" id="GO:0008379">
    <property type="term" value="F:thioredoxin peroxidase activity"/>
    <property type="evidence" value="ECO:0007669"/>
    <property type="project" value="TreeGrafter"/>
</dbReference>